<dbReference type="InterPro" id="IPR036812">
    <property type="entry name" value="NAD(P)_OxRdtase_dom_sf"/>
</dbReference>
<dbReference type="EMBL" id="CP025257">
    <property type="protein sequence ID" value="AUF83276.1"/>
    <property type="molecule type" value="Genomic_DNA"/>
</dbReference>
<feature type="domain" description="NADP-dependent oxidoreductase" evidence="7">
    <location>
        <begin position="20"/>
        <end position="258"/>
    </location>
</feature>
<dbReference type="InterPro" id="IPR023210">
    <property type="entry name" value="NADP_OxRdtase_dom"/>
</dbReference>
<feature type="binding site" evidence="5">
    <location>
        <position position="112"/>
    </location>
    <ligand>
        <name>substrate</name>
    </ligand>
</feature>
<keyword evidence="3" id="KW-0560">Oxidoreductase</keyword>
<feature type="active site" description="Proton donor" evidence="4">
    <location>
        <position position="54"/>
    </location>
</feature>
<evidence type="ECO:0000256" key="6">
    <source>
        <dbReference type="PIRSR" id="PIRSR000097-3"/>
    </source>
</evidence>
<evidence type="ECO:0000256" key="3">
    <source>
        <dbReference type="ARBA" id="ARBA00023002"/>
    </source>
</evidence>
<dbReference type="Gene3D" id="3.20.20.100">
    <property type="entry name" value="NADP-dependent oxidoreductase domain"/>
    <property type="match status" value="1"/>
</dbReference>
<dbReference type="Proteomes" id="UP000233419">
    <property type="component" value="Chromosome"/>
</dbReference>
<comment type="similarity">
    <text evidence="1">Belongs to the aldo/keto reductase family.</text>
</comment>
<evidence type="ECO:0000313" key="9">
    <source>
        <dbReference type="Proteomes" id="UP000233419"/>
    </source>
</evidence>
<organism evidence="8 9">
    <name type="scientific">Mesoplasma syrphidae</name>
    <dbReference type="NCBI Taxonomy" id="225999"/>
    <lineage>
        <taxon>Bacteria</taxon>
        <taxon>Bacillati</taxon>
        <taxon>Mycoplasmatota</taxon>
        <taxon>Mollicutes</taxon>
        <taxon>Entomoplasmatales</taxon>
        <taxon>Entomoplasmataceae</taxon>
        <taxon>Mesoplasma</taxon>
    </lineage>
</organism>
<dbReference type="InterPro" id="IPR018170">
    <property type="entry name" value="Aldo/ket_reductase_CS"/>
</dbReference>
<dbReference type="PROSITE" id="PS00063">
    <property type="entry name" value="ALDOKETO_REDUCTASE_3"/>
    <property type="match status" value="1"/>
</dbReference>
<evidence type="ECO:0000256" key="4">
    <source>
        <dbReference type="PIRSR" id="PIRSR000097-1"/>
    </source>
</evidence>
<dbReference type="PROSITE" id="PS00062">
    <property type="entry name" value="ALDOKETO_REDUCTASE_2"/>
    <property type="match status" value="1"/>
</dbReference>
<dbReference type="RefSeq" id="WP_027048381.1">
    <property type="nucleotide sequence ID" value="NZ_CP025257.1"/>
</dbReference>
<evidence type="ECO:0000256" key="2">
    <source>
        <dbReference type="ARBA" id="ARBA00022857"/>
    </source>
</evidence>
<evidence type="ECO:0000313" key="8">
    <source>
        <dbReference type="EMBL" id="AUF83276.1"/>
    </source>
</evidence>
<dbReference type="PANTHER" id="PTHR43827">
    <property type="entry name" value="2,5-DIKETO-D-GLUCONIC ACID REDUCTASE"/>
    <property type="match status" value="1"/>
</dbReference>
<protein>
    <submittedName>
        <fullName evidence="8">Aldo/keto reductase</fullName>
    </submittedName>
</protein>
<keyword evidence="9" id="KW-1185">Reference proteome</keyword>
<gene>
    <name evidence="8" type="ORF">CXP39_00430</name>
</gene>
<sequence length="276" mass="31982">MKKLLKSTRVLNNGIAMPIIGLGTYRMENEQQAVDSIKYALEIGYRHIDTAEYYQNHKHIAKAIKESAVPRNEIFITSKIWNDYHDYDQTLEHFNQILEELETDYLDLCLVHWPTPKALSCYKALEYLYKEGKVRAIGVSNFTVEDLKDFLPKVNIKPTMNQVELNPSVPRLDVVNFCNESDIAVTSWQTIMKGQVADFELIQHLAKKYSITPAQVSLKWALQRGIIIIPKSVTPSRIYENQDLEKFELTDQEISQINLMTQDLNLNYQPVNPFKK</sequence>
<dbReference type="AlphaFoldDB" id="A0A2K9BIZ7"/>
<reference evidence="8 9" key="1">
    <citation type="submission" date="2017-12" db="EMBL/GenBank/DDBJ databases">
        <title>Mesoplasma syrphidae YJS, Complete Genome.</title>
        <authorList>
            <person name="Knight T.F."/>
            <person name="Citino T."/>
            <person name="Rubinstein R."/>
            <person name="Neuschaefer Z."/>
        </authorList>
    </citation>
    <scope>NUCLEOTIDE SEQUENCE [LARGE SCALE GENOMIC DNA]</scope>
    <source>
        <strain evidence="8 9">YJS</strain>
    </source>
</reference>
<dbReference type="OrthoDB" id="9804790at2"/>
<dbReference type="FunFam" id="3.20.20.100:FF:000002">
    <property type="entry name" value="2,5-diketo-D-gluconic acid reductase A"/>
    <property type="match status" value="1"/>
</dbReference>
<dbReference type="CDD" id="cd19071">
    <property type="entry name" value="AKR_AKR1-5-like"/>
    <property type="match status" value="1"/>
</dbReference>
<evidence type="ECO:0000256" key="5">
    <source>
        <dbReference type="PIRSR" id="PIRSR000097-2"/>
    </source>
</evidence>
<dbReference type="PRINTS" id="PR00069">
    <property type="entry name" value="ALDKETRDTASE"/>
</dbReference>
<dbReference type="KEGG" id="msyr:CXP39_00430"/>
<evidence type="ECO:0000256" key="1">
    <source>
        <dbReference type="ARBA" id="ARBA00007905"/>
    </source>
</evidence>
<accession>A0A2K9BIZ7</accession>
<proteinExistence type="inferred from homology"/>
<dbReference type="PANTHER" id="PTHR43827:SF3">
    <property type="entry name" value="NADP-DEPENDENT OXIDOREDUCTASE DOMAIN-CONTAINING PROTEIN"/>
    <property type="match status" value="1"/>
</dbReference>
<evidence type="ECO:0000259" key="7">
    <source>
        <dbReference type="Pfam" id="PF00248"/>
    </source>
</evidence>
<dbReference type="InterPro" id="IPR020471">
    <property type="entry name" value="AKR"/>
</dbReference>
<dbReference type="SUPFAM" id="SSF51430">
    <property type="entry name" value="NAD(P)-linked oxidoreductase"/>
    <property type="match status" value="1"/>
</dbReference>
<name>A0A2K9BIZ7_9MOLU</name>
<keyword evidence="2" id="KW-0521">NADP</keyword>
<dbReference type="GO" id="GO:0016616">
    <property type="term" value="F:oxidoreductase activity, acting on the CH-OH group of donors, NAD or NADP as acceptor"/>
    <property type="evidence" value="ECO:0007669"/>
    <property type="project" value="UniProtKB-ARBA"/>
</dbReference>
<feature type="site" description="Lowers pKa of active site Tyr" evidence="6">
    <location>
        <position position="79"/>
    </location>
</feature>
<dbReference type="Pfam" id="PF00248">
    <property type="entry name" value="Aldo_ket_red"/>
    <property type="match status" value="1"/>
</dbReference>
<dbReference type="PIRSF" id="PIRSF000097">
    <property type="entry name" value="AKR"/>
    <property type="match status" value="1"/>
</dbReference>